<evidence type="ECO:0000313" key="3">
    <source>
        <dbReference type="Proteomes" id="UP001162162"/>
    </source>
</evidence>
<sequence length="61" mass="6779">VSSGHIILLPEAPLSIFSALCTGLYTASWQFDHCVKYQVERNPSETSTTACPRSPERTRPQ</sequence>
<proteinExistence type="predicted"/>
<dbReference type="Pfam" id="PF14972">
    <property type="entry name" value="Mito_morph_reg"/>
    <property type="match status" value="1"/>
</dbReference>
<name>A0AAV8X0T6_9CUCU</name>
<dbReference type="AlphaFoldDB" id="A0AAV8X0T6"/>
<dbReference type="Proteomes" id="UP001162162">
    <property type="component" value="Unassembled WGS sequence"/>
</dbReference>
<dbReference type="GO" id="GO:0005743">
    <property type="term" value="C:mitochondrial inner membrane"/>
    <property type="evidence" value="ECO:0007669"/>
    <property type="project" value="InterPro"/>
</dbReference>
<dbReference type="EMBL" id="JAPWTK010001501">
    <property type="protein sequence ID" value="KAJ8932309.1"/>
    <property type="molecule type" value="Genomic_DNA"/>
</dbReference>
<evidence type="ECO:0000256" key="1">
    <source>
        <dbReference type="SAM" id="MobiDB-lite"/>
    </source>
</evidence>
<evidence type="ECO:0000313" key="2">
    <source>
        <dbReference type="EMBL" id="KAJ8932309.1"/>
    </source>
</evidence>
<reference evidence="2" key="1">
    <citation type="journal article" date="2023" name="Insect Mol. Biol.">
        <title>Genome sequencing provides insights into the evolution of gene families encoding plant cell wall-degrading enzymes in longhorned beetles.</title>
        <authorList>
            <person name="Shin N.R."/>
            <person name="Okamura Y."/>
            <person name="Kirsch R."/>
            <person name="Pauchet Y."/>
        </authorList>
    </citation>
    <scope>NUCLEOTIDE SEQUENCE</scope>
    <source>
        <strain evidence="2">AMC_N1</strain>
    </source>
</reference>
<dbReference type="GO" id="GO:0007005">
    <property type="term" value="P:mitochondrion organization"/>
    <property type="evidence" value="ECO:0007669"/>
    <property type="project" value="InterPro"/>
</dbReference>
<accession>A0AAV8X0T6</accession>
<dbReference type="InterPro" id="IPR026120">
    <property type="entry name" value="TMEM11"/>
</dbReference>
<organism evidence="2 3">
    <name type="scientific">Aromia moschata</name>
    <dbReference type="NCBI Taxonomy" id="1265417"/>
    <lineage>
        <taxon>Eukaryota</taxon>
        <taxon>Metazoa</taxon>
        <taxon>Ecdysozoa</taxon>
        <taxon>Arthropoda</taxon>
        <taxon>Hexapoda</taxon>
        <taxon>Insecta</taxon>
        <taxon>Pterygota</taxon>
        <taxon>Neoptera</taxon>
        <taxon>Endopterygota</taxon>
        <taxon>Coleoptera</taxon>
        <taxon>Polyphaga</taxon>
        <taxon>Cucujiformia</taxon>
        <taxon>Chrysomeloidea</taxon>
        <taxon>Cerambycidae</taxon>
        <taxon>Cerambycinae</taxon>
        <taxon>Callichromatini</taxon>
        <taxon>Aromia</taxon>
    </lineage>
</organism>
<protein>
    <submittedName>
        <fullName evidence="2">Uncharacterized protein</fullName>
    </submittedName>
</protein>
<gene>
    <name evidence="2" type="ORF">NQ318_020834</name>
</gene>
<comment type="caution">
    <text evidence="2">The sequence shown here is derived from an EMBL/GenBank/DDBJ whole genome shotgun (WGS) entry which is preliminary data.</text>
</comment>
<keyword evidence="3" id="KW-1185">Reference proteome</keyword>
<feature type="region of interest" description="Disordered" evidence="1">
    <location>
        <begin position="41"/>
        <end position="61"/>
    </location>
</feature>
<feature type="non-terminal residue" evidence="2">
    <location>
        <position position="1"/>
    </location>
</feature>